<keyword evidence="1" id="KW-0812">Transmembrane</keyword>
<sequence>MIVVAAEHLLRQKVGLLLALDASGVGTCSLGVVALIRTKLQKNTAHSLEDFRLSTAWDLDTCRATRQVRATCSIKLNNDVDWECANIERIDFRYLRSSRKEQCGDVTGQSGRS</sequence>
<feature type="transmembrane region" description="Helical" evidence="1">
    <location>
        <begin position="14"/>
        <end position="36"/>
    </location>
</feature>
<dbReference type="AlphaFoldDB" id="A0A2T7PWM6"/>
<comment type="caution">
    <text evidence="2">The sequence shown here is derived from an EMBL/GenBank/DDBJ whole genome shotgun (WGS) entry which is preliminary data.</text>
</comment>
<reference evidence="2 3" key="1">
    <citation type="submission" date="2018-04" db="EMBL/GenBank/DDBJ databases">
        <title>The genome of golden apple snail Pomacea canaliculata provides insight into stress tolerance and invasive adaptation.</title>
        <authorList>
            <person name="Liu C."/>
            <person name="Liu B."/>
            <person name="Ren Y."/>
            <person name="Zhang Y."/>
            <person name="Wang H."/>
            <person name="Li S."/>
            <person name="Jiang F."/>
            <person name="Yin L."/>
            <person name="Zhang G."/>
            <person name="Qian W."/>
            <person name="Fan W."/>
        </authorList>
    </citation>
    <scope>NUCLEOTIDE SEQUENCE [LARGE SCALE GENOMIC DNA]</scope>
    <source>
        <strain evidence="2">SZHN2017</strain>
        <tissue evidence="2">Muscle</tissue>
    </source>
</reference>
<accession>A0A2T7PWM6</accession>
<organism evidence="2 3">
    <name type="scientific">Pomacea canaliculata</name>
    <name type="common">Golden apple snail</name>
    <dbReference type="NCBI Taxonomy" id="400727"/>
    <lineage>
        <taxon>Eukaryota</taxon>
        <taxon>Metazoa</taxon>
        <taxon>Spiralia</taxon>
        <taxon>Lophotrochozoa</taxon>
        <taxon>Mollusca</taxon>
        <taxon>Gastropoda</taxon>
        <taxon>Caenogastropoda</taxon>
        <taxon>Architaenioglossa</taxon>
        <taxon>Ampullarioidea</taxon>
        <taxon>Ampullariidae</taxon>
        <taxon>Pomacea</taxon>
    </lineage>
</organism>
<dbReference type="EMBL" id="PZQS01000001">
    <property type="protein sequence ID" value="PVD37836.1"/>
    <property type="molecule type" value="Genomic_DNA"/>
</dbReference>
<keyword evidence="3" id="KW-1185">Reference proteome</keyword>
<evidence type="ECO:0000313" key="2">
    <source>
        <dbReference type="EMBL" id="PVD37836.1"/>
    </source>
</evidence>
<evidence type="ECO:0000313" key="3">
    <source>
        <dbReference type="Proteomes" id="UP000245119"/>
    </source>
</evidence>
<evidence type="ECO:0000256" key="1">
    <source>
        <dbReference type="SAM" id="Phobius"/>
    </source>
</evidence>
<name>A0A2T7PWM6_POMCA</name>
<keyword evidence="1" id="KW-0472">Membrane</keyword>
<dbReference type="Proteomes" id="UP000245119">
    <property type="component" value="Linkage Group LG1"/>
</dbReference>
<keyword evidence="1" id="KW-1133">Transmembrane helix</keyword>
<protein>
    <submittedName>
        <fullName evidence="2">Uncharacterized protein</fullName>
    </submittedName>
</protein>
<proteinExistence type="predicted"/>
<gene>
    <name evidence="2" type="ORF">C0Q70_00438</name>
</gene>